<gene>
    <name evidence="1" type="ORF">jhhlp_000559</name>
</gene>
<keyword evidence="2" id="KW-1185">Reference proteome</keyword>
<evidence type="ECO:0000313" key="2">
    <source>
        <dbReference type="Proteomes" id="UP000233524"/>
    </source>
</evidence>
<comment type="caution">
    <text evidence="1">The sequence shown here is derived from an EMBL/GenBank/DDBJ whole genome shotgun (WGS) entry which is preliminary data.</text>
</comment>
<proteinExistence type="predicted"/>
<sequence length="195" mass="21343">MSGESVTLLTKSLDLDLVVIVSQRLQLVQHQNPLMAGVKLLPLLGACAIGSFTVGVVSSRQNNTSYTLILSSTLQFLGSAVMTRRTNRDLRSSLSNAHGALSQARLLEGCLGISICKVIRHYESGRLTNENVTREVQGTSSDTFSTAFAMDVKIMMDLSIAMVLLSVLSLERKRIKNVNTRESLAEHSFSRARRC</sequence>
<protein>
    <submittedName>
        <fullName evidence="1">Uncharacterized protein</fullName>
    </submittedName>
</protein>
<evidence type="ECO:0000313" key="1">
    <source>
        <dbReference type="EMBL" id="PKS13213.1"/>
    </source>
</evidence>
<dbReference type="EMBL" id="NLAX01000002">
    <property type="protein sequence ID" value="PKS13213.1"/>
    <property type="molecule type" value="Genomic_DNA"/>
</dbReference>
<dbReference type="OrthoDB" id="440553at2759"/>
<organism evidence="1 2">
    <name type="scientific">Lomentospora prolificans</name>
    <dbReference type="NCBI Taxonomy" id="41688"/>
    <lineage>
        <taxon>Eukaryota</taxon>
        <taxon>Fungi</taxon>
        <taxon>Dikarya</taxon>
        <taxon>Ascomycota</taxon>
        <taxon>Pezizomycotina</taxon>
        <taxon>Sordariomycetes</taxon>
        <taxon>Hypocreomycetidae</taxon>
        <taxon>Microascales</taxon>
        <taxon>Microascaceae</taxon>
        <taxon>Lomentospora</taxon>
    </lineage>
</organism>
<dbReference type="InParanoid" id="A0A2N3NL95"/>
<dbReference type="VEuPathDB" id="FungiDB:jhhlp_000559"/>
<reference evidence="1 2" key="1">
    <citation type="journal article" date="2017" name="G3 (Bethesda)">
        <title>First Draft Genome Sequence of the Pathogenic Fungus Lomentospora prolificans (Formerly Scedosporium prolificans).</title>
        <authorList>
            <person name="Luo R."/>
            <person name="Zimin A."/>
            <person name="Workman R."/>
            <person name="Fan Y."/>
            <person name="Pertea G."/>
            <person name="Grossman N."/>
            <person name="Wear M.P."/>
            <person name="Jia B."/>
            <person name="Miller H."/>
            <person name="Casadevall A."/>
            <person name="Timp W."/>
            <person name="Zhang S.X."/>
            <person name="Salzberg S.L."/>
        </authorList>
    </citation>
    <scope>NUCLEOTIDE SEQUENCE [LARGE SCALE GENOMIC DNA]</scope>
    <source>
        <strain evidence="1 2">JHH-5317</strain>
    </source>
</reference>
<dbReference type="AlphaFoldDB" id="A0A2N3NL95"/>
<accession>A0A2N3NL95</accession>
<dbReference type="Proteomes" id="UP000233524">
    <property type="component" value="Unassembled WGS sequence"/>
</dbReference>
<name>A0A2N3NL95_9PEZI</name>